<reference evidence="2" key="1">
    <citation type="submission" date="2020-02" db="EMBL/GenBank/DDBJ databases">
        <authorList>
            <person name="Meier V. D."/>
        </authorList>
    </citation>
    <scope>NUCLEOTIDE SEQUENCE</scope>
    <source>
        <strain evidence="2">AVDCRST_MAG68</strain>
    </source>
</reference>
<dbReference type="AlphaFoldDB" id="A0A6J4MK86"/>
<name>A0A6J4MK86_9BACT</name>
<feature type="compositionally biased region" description="Basic and acidic residues" evidence="1">
    <location>
        <begin position="56"/>
        <end position="70"/>
    </location>
</feature>
<feature type="compositionally biased region" description="Basic and acidic residues" evidence="1">
    <location>
        <begin position="16"/>
        <end position="25"/>
    </location>
</feature>
<feature type="non-terminal residue" evidence="2">
    <location>
        <position position="1"/>
    </location>
</feature>
<evidence type="ECO:0000256" key="1">
    <source>
        <dbReference type="SAM" id="MobiDB-lite"/>
    </source>
</evidence>
<gene>
    <name evidence="2" type="ORF">AVDCRST_MAG68-4375</name>
</gene>
<feature type="non-terminal residue" evidence="2">
    <location>
        <position position="70"/>
    </location>
</feature>
<organism evidence="2">
    <name type="scientific">uncultured Gemmatimonadota bacterium</name>
    <dbReference type="NCBI Taxonomy" id="203437"/>
    <lineage>
        <taxon>Bacteria</taxon>
        <taxon>Pseudomonadati</taxon>
        <taxon>Gemmatimonadota</taxon>
        <taxon>environmental samples</taxon>
    </lineage>
</organism>
<proteinExistence type="predicted"/>
<evidence type="ECO:0000313" key="2">
    <source>
        <dbReference type="EMBL" id="CAA9360515.1"/>
    </source>
</evidence>
<accession>A0A6J4MK86</accession>
<feature type="compositionally biased region" description="Low complexity" evidence="1">
    <location>
        <begin position="33"/>
        <end position="44"/>
    </location>
</feature>
<protein>
    <submittedName>
        <fullName evidence="2">Uncharacterized protein</fullName>
    </submittedName>
</protein>
<sequence>ADRTADLRSGGAAQELPRHRPDRHPPPAGRRPGGTAAHSRLPALPGGGRGGRPRARGADPGDLHRGRGRM</sequence>
<dbReference type="EMBL" id="CADCTW010000202">
    <property type="protein sequence ID" value="CAA9360515.1"/>
    <property type="molecule type" value="Genomic_DNA"/>
</dbReference>
<feature type="region of interest" description="Disordered" evidence="1">
    <location>
        <begin position="1"/>
        <end position="70"/>
    </location>
</feature>